<reference evidence="1" key="1">
    <citation type="journal article" date="2020" name="Nature">
        <title>Giant virus diversity and host interactions through global metagenomics.</title>
        <authorList>
            <person name="Schulz F."/>
            <person name="Roux S."/>
            <person name="Paez-Espino D."/>
            <person name="Jungbluth S."/>
            <person name="Walsh D.A."/>
            <person name="Denef V.J."/>
            <person name="McMahon K.D."/>
            <person name="Konstantinidis K.T."/>
            <person name="Eloe-Fadrosh E.A."/>
            <person name="Kyrpides N.C."/>
            <person name="Woyke T."/>
        </authorList>
    </citation>
    <scope>NUCLEOTIDE SEQUENCE</scope>
    <source>
        <strain evidence="1">GVMAG-M-3300023179-71</strain>
    </source>
</reference>
<evidence type="ECO:0000313" key="1">
    <source>
        <dbReference type="EMBL" id="QHT75518.1"/>
    </source>
</evidence>
<dbReference type="EMBL" id="MN739879">
    <property type="protein sequence ID" value="QHT75518.1"/>
    <property type="molecule type" value="Genomic_DNA"/>
</dbReference>
<accession>A0A6C0H4Q1</accession>
<name>A0A6C0H4Q1_9ZZZZ</name>
<dbReference type="AlphaFoldDB" id="A0A6C0H4Q1"/>
<sequence>MKKIFKEIKIIEQNNITVIFYVILYDLKMIDILYQYVDNLKINIDKSIEFECKYNYKIMDYIFDVDELNEMFTKIVV</sequence>
<organism evidence="1">
    <name type="scientific">viral metagenome</name>
    <dbReference type="NCBI Taxonomy" id="1070528"/>
    <lineage>
        <taxon>unclassified sequences</taxon>
        <taxon>metagenomes</taxon>
        <taxon>organismal metagenomes</taxon>
    </lineage>
</organism>
<proteinExistence type="predicted"/>
<protein>
    <submittedName>
        <fullName evidence="1">Uncharacterized protein</fullName>
    </submittedName>
</protein>